<keyword evidence="3" id="KW-1185">Reference proteome</keyword>
<dbReference type="AlphaFoldDB" id="A0A1E7EPT7"/>
<sequence>MDSSLKSMLQCLDITEDDQDMLAIHHQITDYQSLNDKYNDLKNQSLVNFPLEQQLILAATLVIDLVDEEEEEEEVEKEMEEEEEEDTDKHGSDNSNNVSSEENDTFDMTYQGFDKDDDEDSIVSLDDDDNNNDDDANNKVNPFEYSSLSSMEFDGRKYHRWKCYHLQNIVVGIKSFVSASKVYCIRVIPTSKTVLGVGEEGEEFCDRIPYVQLKKQVLICLSKLGEENEMLNLIPDWIYEPRRDSRSSQSGRPITFSYIRDRTNLNTSNKYLSNNSNLIRVRRKGLIRVLENIPTISGSGSCMHSAFRQYGFQIAMSVFEMNTNDYVSNDATAVAEFKMNNNNTDLPIYYGNMDEFTRDLEYSSNNLVNIGRVDVIIYTATLLSVKRSGPYCRNKFSIESNRFIDWLRIKQPLIGVFDSDDVSRFWSKVRIKSYLQKICTECIKLGYQIRVMILGSKLFVKMPNYPPYNNNVTNVVSDGNNGHTFPMYSIEESIARNVRDSTQYLHEEEIVYLNLDEDGDGDNHYGENDGVNHGILWVGGILTKGMRTSDQQVPVLPISVSPFRIHVQKRVGVDLDEEGGFF</sequence>
<dbReference type="EMBL" id="KV784382">
    <property type="protein sequence ID" value="OEU08000.1"/>
    <property type="molecule type" value="Genomic_DNA"/>
</dbReference>
<organism evidence="2 3">
    <name type="scientific">Fragilariopsis cylindrus CCMP1102</name>
    <dbReference type="NCBI Taxonomy" id="635003"/>
    <lineage>
        <taxon>Eukaryota</taxon>
        <taxon>Sar</taxon>
        <taxon>Stramenopiles</taxon>
        <taxon>Ochrophyta</taxon>
        <taxon>Bacillariophyta</taxon>
        <taxon>Bacillariophyceae</taxon>
        <taxon>Bacillariophycidae</taxon>
        <taxon>Bacillariales</taxon>
        <taxon>Bacillariaceae</taxon>
        <taxon>Fragilariopsis</taxon>
    </lineage>
</organism>
<feature type="compositionally biased region" description="Acidic residues" evidence="1">
    <location>
        <begin position="115"/>
        <end position="135"/>
    </location>
</feature>
<feature type="compositionally biased region" description="Acidic residues" evidence="1">
    <location>
        <begin position="68"/>
        <end position="86"/>
    </location>
</feature>
<gene>
    <name evidence="2" type="ORF">FRACYDRAFT_250220</name>
</gene>
<accession>A0A1E7EPT7</accession>
<dbReference type="Proteomes" id="UP000095751">
    <property type="component" value="Unassembled WGS sequence"/>
</dbReference>
<feature type="region of interest" description="Disordered" evidence="1">
    <location>
        <begin position="68"/>
        <end position="141"/>
    </location>
</feature>
<dbReference type="InParanoid" id="A0A1E7EPT7"/>
<evidence type="ECO:0000313" key="2">
    <source>
        <dbReference type="EMBL" id="OEU08000.1"/>
    </source>
</evidence>
<evidence type="ECO:0000313" key="3">
    <source>
        <dbReference type="Proteomes" id="UP000095751"/>
    </source>
</evidence>
<dbReference type="KEGG" id="fcy:FRACYDRAFT_250220"/>
<reference evidence="2 3" key="1">
    <citation type="submission" date="2016-09" db="EMBL/GenBank/DDBJ databases">
        <title>Extensive genetic diversity and differential bi-allelic expression allows diatom success in the polar Southern Ocean.</title>
        <authorList>
            <consortium name="DOE Joint Genome Institute"/>
            <person name="Mock T."/>
            <person name="Otillar R.P."/>
            <person name="Strauss J."/>
            <person name="Dupont C."/>
            <person name="Frickenhaus S."/>
            <person name="Maumus F."/>
            <person name="Mcmullan M."/>
            <person name="Sanges R."/>
            <person name="Schmutz J."/>
            <person name="Toseland A."/>
            <person name="Valas R."/>
            <person name="Veluchamy A."/>
            <person name="Ward B.J."/>
            <person name="Allen A."/>
            <person name="Barry K."/>
            <person name="Falciatore A."/>
            <person name="Ferrante M."/>
            <person name="Fortunato A.E."/>
            <person name="Gloeckner G."/>
            <person name="Gruber A."/>
            <person name="Hipkin R."/>
            <person name="Janech M."/>
            <person name="Kroth P."/>
            <person name="Leese F."/>
            <person name="Lindquist E."/>
            <person name="Lyon B.R."/>
            <person name="Martin J."/>
            <person name="Mayer C."/>
            <person name="Parker M."/>
            <person name="Quesneville H."/>
            <person name="Raymond J."/>
            <person name="Uhlig C."/>
            <person name="Valentin K.U."/>
            <person name="Worden A.Z."/>
            <person name="Armbrust E.V."/>
            <person name="Bowler C."/>
            <person name="Green B."/>
            <person name="Moulton V."/>
            <person name="Van Oosterhout C."/>
            <person name="Grigoriev I."/>
        </authorList>
    </citation>
    <scope>NUCLEOTIDE SEQUENCE [LARGE SCALE GENOMIC DNA]</scope>
    <source>
        <strain evidence="2 3">CCMP1102</strain>
    </source>
</reference>
<evidence type="ECO:0000256" key="1">
    <source>
        <dbReference type="SAM" id="MobiDB-lite"/>
    </source>
</evidence>
<proteinExistence type="predicted"/>
<protein>
    <submittedName>
        <fullName evidence="2">Uncharacterized protein</fullName>
    </submittedName>
</protein>
<name>A0A1E7EPT7_9STRA</name>